<gene>
    <name evidence="1" type="ORF">UFOVP684_67</name>
</gene>
<feature type="non-terminal residue" evidence="1">
    <location>
        <position position="37"/>
    </location>
</feature>
<protein>
    <submittedName>
        <fullName evidence="1">Uncharacterized protein</fullName>
    </submittedName>
</protein>
<evidence type="ECO:0000313" key="1">
    <source>
        <dbReference type="EMBL" id="CAB4157994.1"/>
    </source>
</evidence>
<sequence length="37" mass="4018">MKWIALFLIASVATAATLDDNGNLLLSKEEVNNTRAL</sequence>
<dbReference type="EMBL" id="LR796652">
    <property type="protein sequence ID" value="CAB4157994.1"/>
    <property type="molecule type" value="Genomic_DNA"/>
</dbReference>
<proteinExistence type="predicted"/>
<name>A0A6J5NS52_9CAUD</name>
<reference evidence="1" key="1">
    <citation type="submission" date="2020-04" db="EMBL/GenBank/DDBJ databases">
        <authorList>
            <person name="Chiriac C."/>
            <person name="Salcher M."/>
            <person name="Ghai R."/>
            <person name="Kavagutti S V."/>
        </authorList>
    </citation>
    <scope>NUCLEOTIDE SEQUENCE</scope>
</reference>
<accession>A0A6J5NS52</accession>
<organism evidence="1">
    <name type="scientific">uncultured Caudovirales phage</name>
    <dbReference type="NCBI Taxonomy" id="2100421"/>
    <lineage>
        <taxon>Viruses</taxon>
        <taxon>Duplodnaviria</taxon>
        <taxon>Heunggongvirae</taxon>
        <taxon>Uroviricota</taxon>
        <taxon>Caudoviricetes</taxon>
        <taxon>Peduoviridae</taxon>
        <taxon>Maltschvirus</taxon>
        <taxon>Maltschvirus maltsch</taxon>
    </lineage>
</organism>